<dbReference type="SMART" id="SM00849">
    <property type="entry name" value="Lactamase_B"/>
    <property type="match status" value="1"/>
</dbReference>
<evidence type="ECO:0000256" key="4">
    <source>
        <dbReference type="ARBA" id="ARBA00022833"/>
    </source>
</evidence>
<dbReference type="GO" id="GO:0016787">
    <property type="term" value="F:hydrolase activity"/>
    <property type="evidence" value="ECO:0007669"/>
    <property type="project" value="UniProtKB-KW"/>
</dbReference>
<evidence type="ECO:0000256" key="1">
    <source>
        <dbReference type="ARBA" id="ARBA00001947"/>
    </source>
</evidence>
<keyword evidence="7" id="KW-1185">Reference proteome</keyword>
<comment type="cofactor">
    <cofactor evidence="1">
        <name>Zn(2+)</name>
        <dbReference type="ChEBI" id="CHEBI:29105"/>
    </cofactor>
</comment>
<name>A0A1M5LU89_9BACI</name>
<dbReference type="OrthoDB" id="9802248at2"/>
<dbReference type="GO" id="GO:0046872">
    <property type="term" value="F:metal ion binding"/>
    <property type="evidence" value="ECO:0007669"/>
    <property type="project" value="UniProtKB-KW"/>
</dbReference>
<dbReference type="SUPFAM" id="SSF56281">
    <property type="entry name" value="Metallo-hydrolase/oxidoreductase"/>
    <property type="match status" value="1"/>
</dbReference>
<dbReference type="InterPro" id="IPR001279">
    <property type="entry name" value="Metallo-B-lactamas"/>
</dbReference>
<dbReference type="InterPro" id="IPR051453">
    <property type="entry name" value="MBL_Glyoxalase_II"/>
</dbReference>
<keyword evidence="2" id="KW-0479">Metal-binding</keyword>
<evidence type="ECO:0000259" key="5">
    <source>
        <dbReference type="SMART" id="SM00849"/>
    </source>
</evidence>
<protein>
    <submittedName>
        <fullName evidence="6">Glyoxylase, beta-lactamase superfamily II</fullName>
    </submittedName>
</protein>
<organism evidence="6 7">
    <name type="scientific">Virgibacillus chiguensis</name>
    <dbReference type="NCBI Taxonomy" id="411959"/>
    <lineage>
        <taxon>Bacteria</taxon>
        <taxon>Bacillati</taxon>
        <taxon>Bacillota</taxon>
        <taxon>Bacilli</taxon>
        <taxon>Bacillales</taxon>
        <taxon>Bacillaceae</taxon>
        <taxon>Virgibacillus</taxon>
    </lineage>
</organism>
<evidence type="ECO:0000256" key="3">
    <source>
        <dbReference type="ARBA" id="ARBA00022801"/>
    </source>
</evidence>
<dbReference type="AlphaFoldDB" id="A0A1M5LU89"/>
<dbReference type="PANTHER" id="PTHR46233">
    <property type="entry name" value="HYDROXYACYLGLUTATHIONE HYDROLASE GLOC"/>
    <property type="match status" value="1"/>
</dbReference>
<dbReference type="RefSeq" id="WP_073004401.1">
    <property type="nucleotide sequence ID" value="NZ_FQXD01000001.1"/>
</dbReference>
<keyword evidence="4" id="KW-0862">Zinc</keyword>
<accession>A0A1M5LU89</accession>
<dbReference type="Pfam" id="PF00753">
    <property type="entry name" value="Lactamase_B"/>
    <property type="match status" value="1"/>
</dbReference>
<reference evidence="7" key="1">
    <citation type="submission" date="2016-11" db="EMBL/GenBank/DDBJ databases">
        <authorList>
            <person name="Varghese N."/>
            <person name="Submissions S."/>
        </authorList>
    </citation>
    <scope>NUCLEOTIDE SEQUENCE [LARGE SCALE GENOMIC DNA]</scope>
    <source>
        <strain evidence="7">CGMCC 1.6496</strain>
    </source>
</reference>
<dbReference type="PANTHER" id="PTHR46233:SF3">
    <property type="entry name" value="HYDROXYACYLGLUTATHIONE HYDROLASE GLOC"/>
    <property type="match status" value="1"/>
</dbReference>
<dbReference type="EMBL" id="FQXD01000001">
    <property type="protein sequence ID" value="SHG68674.1"/>
    <property type="molecule type" value="Genomic_DNA"/>
</dbReference>
<dbReference type="CDD" id="cd06262">
    <property type="entry name" value="metallo-hydrolase-like_MBL-fold"/>
    <property type="match status" value="1"/>
</dbReference>
<dbReference type="Proteomes" id="UP000184079">
    <property type="component" value="Unassembled WGS sequence"/>
</dbReference>
<keyword evidence="3" id="KW-0378">Hydrolase</keyword>
<evidence type="ECO:0000313" key="7">
    <source>
        <dbReference type="Proteomes" id="UP000184079"/>
    </source>
</evidence>
<dbReference type="Gene3D" id="3.60.15.10">
    <property type="entry name" value="Ribonuclease Z/Hydroxyacylglutathione hydrolase-like"/>
    <property type="match status" value="1"/>
</dbReference>
<feature type="domain" description="Metallo-beta-lactamase" evidence="5">
    <location>
        <begin position="12"/>
        <end position="189"/>
    </location>
</feature>
<dbReference type="InterPro" id="IPR036866">
    <property type="entry name" value="RibonucZ/Hydroxyglut_hydro"/>
</dbReference>
<proteinExistence type="predicted"/>
<evidence type="ECO:0000256" key="2">
    <source>
        <dbReference type="ARBA" id="ARBA00022723"/>
    </source>
</evidence>
<evidence type="ECO:0000313" key="6">
    <source>
        <dbReference type="EMBL" id="SHG68674.1"/>
    </source>
</evidence>
<sequence length="207" mass="23436">MQIHTMSLGPLGTNCYIVYDQEEALIIDPGGDAEKVMQFLQDHHVTPIAILLTHAHFDHIGAVDELRKAYHVDVYLHELEANWLEDANKNGSLLFTQQKVETERPDQFLYPRKMTLGNFSFHVLHTPGHSPGSVTFVFTTENFIISGDVLFQQGIGRTDLPGGDFQQLEKSIKESIYTLGDAFIVYPGHGPKTNIQFEKQYNPFFTV</sequence>
<gene>
    <name evidence="6" type="ORF">SAMN05421807_101263</name>
</gene>